<reference evidence="1 2" key="1">
    <citation type="submission" date="2018-04" db="EMBL/GenBank/DDBJ databases">
        <title>Complete genome uncultured novel isolate.</title>
        <authorList>
            <person name="Merlino G."/>
        </authorList>
    </citation>
    <scope>NUCLEOTIDE SEQUENCE [LARGE SCALE GENOMIC DNA]</scope>
    <source>
        <strain evidence="2">R1DC9</strain>
    </source>
</reference>
<dbReference type="PANTHER" id="PTHR40037:SF1">
    <property type="entry name" value="PHOSPHOESTERASE SAOUHSC_00951-RELATED"/>
    <property type="match status" value="1"/>
</dbReference>
<dbReference type="Gene3D" id="3.90.1140.10">
    <property type="entry name" value="Cyclic phosphodiesterase"/>
    <property type="match status" value="1"/>
</dbReference>
<dbReference type="PANTHER" id="PTHR40037">
    <property type="entry name" value="PHOSPHOESTERASE YJCG-RELATED"/>
    <property type="match status" value="1"/>
</dbReference>
<evidence type="ECO:0008006" key="3">
    <source>
        <dbReference type="Google" id="ProtNLM"/>
    </source>
</evidence>
<dbReference type="Proteomes" id="UP000298616">
    <property type="component" value="Chromosome"/>
</dbReference>
<keyword evidence="2" id="KW-1185">Reference proteome</keyword>
<dbReference type="OrthoDB" id="1951600at2"/>
<protein>
    <recommendedName>
        <fullName evidence="3">2'-5' RNA ligase</fullName>
    </recommendedName>
</protein>
<evidence type="ECO:0000313" key="1">
    <source>
        <dbReference type="EMBL" id="QCK14660.1"/>
    </source>
</evidence>
<dbReference type="AlphaFoldDB" id="A0A4D7JME6"/>
<dbReference type="InterPro" id="IPR050580">
    <property type="entry name" value="2H_phosphoesterase_YjcG-like"/>
</dbReference>
<organism evidence="1 2">
    <name type="scientific">Mangrovivirga cuniculi</name>
    <dbReference type="NCBI Taxonomy" id="2715131"/>
    <lineage>
        <taxon>Bacteria</taxon>
        <taxon>Pseudomonadati</taxon>
        <taxon>Bacteroidota</taxon>
        <taxon>Cytophagia</taxon>
        <taxon>Cytophagales</taxon>
        <taxon>Mangrovivirgaceae</taxon>
        <taxon>Mangrovivirga</taxon>
    </lineage>
</organism>
<accession>A0A4D7JME6</accession>
<proteinExistence type="predicted"/>
<gene>
    <name evidence="1" type="ORF">DCC35_07840</name>
</gene>
<dbReference type="Pfam" id="PF13563">
    <property type="entry name" value="2_5_RNA_ligase2"/>
    <property type="match status" value="1"/>
</dbReference>
<name>A0A4D7JME6_9BACT</name>
<sequence>MTKNQKPLYYIACLVPSPLKGEIIGFMKEIERLVGAKHAQKSPPHITLYPPFRIDENKEVKVIQCIEEIAKSIDSFEVELNGFSGFPPRTFYVQPIENPELAILREKTLNEAGKVIGVDISKLRARPLNPHITIANRDLEKEDYPVLVKHFSTISFKRKYEQNSISLLKHNGKNWDVLATFIFEPHL</sequence>
<evidence type="ECO:0000313" key="2">
    <source>
        <dbReference type="Proteomes" id="UP000298616"/>
    </source>
</evidence>
<dbReference type="KEGG" id="fpf:DCC35_07840"/>
<dbReference type="RefSeq" id="WP_137090246.1">
    <property type="nucleotide sequence ID" value="NZ_CP028923.1"/>
</dbReference>
<dbReference type="SUPFAM" id="SSF55144">
    <property type="entry name" value="LigT-like"/>
    <property type="match status" value="1"/>
</dbReference>
<dbReference type="InterPro" id="IPR009097">
    <property type="entry name" value="Cyclic_Pdiesterase"/>
</dbReference>
<dbReference type="EMBL" id="CP028923">
    <property type="protein sequence ID" value="QCK14660.1"/>
    <property type="molecule type" value="Genomic_DNA"/>
</dbReference>